<dbReference type="SUPFAM" id="SSF47353">
    <property type="entry name" value="Retrovirus capsid dimerization domain-like"/>
    <property type="match status" value="1"/>
</dbReference>
<name>A0A3M0JWH2_HIRRU</name>
<feature type="domain" description="Retroviral nucleocapsid Gag protein p24 C-terminal" evidence="1">
    <location>
        <begin position="10"/>
        <end position="60"/>
    </location>
</feature>
<reference evidence="2 3" key="1">
    <citation type="submission" date="2018-07" db="EMBL/GenBank/DDBJ databases">
        <title>A high quality draft genome assembly of the barn swallow (H. rustica rustica).</title>
        <authorList>
            <person name="Formenti G."/>
            <person name="Chiara M."/>
            <person name="Poveda L."/>
            <person name="Francoijs K.-J."/>
            <person name="Bonisoli-Alquati A."/>
            <person name="Canova L."/>
            <person name="Gianfranceschi L."/>
            <person name="Horner D.S."/>
            <person name="Saino N."/>
        </authorList>
    </citation>
    <scope>NUCLEOTIDE SEQUENCE [LARGE SCALE GENOMIC DNA]</scope>
    <source>
        <strain evidence="2">Chelidonia</strain>
        <tissue evidence="2">Blood</tissue>
    </source>
</reference>
<dbReference type="Pfam" id="PF19317">
    <property type="entry name" value="Gag_p24_C"/>
    <property type="match status" value="1"/>
</dbReference>
<keyword evidence="3" id="KW-1185">Reference proteome</keyword>
<gene>
    <name evidence="2" type="ORF">DUI87_18267</name>
</gene>
<dbReference type="InterPro" id="IPR045345">
    <property type="entry name" value="Gag_p24_C"/>
</dbReference>
<evidence type="ECO:0000313" key="3">
    <source>
        <dbReference type="Proteomes" id="UP000269221"/>
    </source>
</evidence>
<evidence type="ECO:0000259" key="1">
    <source>
        <dbReference type="Pfam" id="PF19317"/>
    </source>
</evidence>
<organism evidence="2 3">
    <name type="scientific">Hirundo rustica rustica</name>
    <dbReference type="NCBI Taxonomy" id="333673"/>
    <lineage>
        <taxon>Eukaryota</taxon>
        <taxon>Metazoa</taxon>
        <taxon>Chordata</taxon>
        <taxon>Craniata</taxon>
        <taxon>Vertebrata</taxon>
        <taxon>Euteleostomi</taxon>
        <taxon>Archelosauria</taxon>
        <taxon>Archosauria</taxon>
        <taxon>Dinosauria</taxon>
        <taxon>Saurischia</taxon>
        <taxon>Theropoda</taxon>
        <taxon>Coelurosauria</taxon>
        <taxon>Aves</taxon>
        <taxon>Neognathae</taxon>
        <taxon>Neoaves</taxon>
        <taxon>Telluraves</taxon>
        <taxon>Australaves</taxon>
        <taxon>Passeriformes</taxon>
        <taxon>Sylvioidea</taxon>
        <taxon>Hirundinidae</taxon>
        <taxon>Hirundo</taxon>
    </lineage>
</organism>
<sequence length="113" mass="12630">MGMPVAQLESKIKQLPSESFVMFAERLTRAVELQVKNEGAQEQVLEEMALTNANEQVRAAVGEAVILHYTDDVLVCALNDDLLSHMLDLTIDSLVAAGFEIQEEKNQRMPSWK</sequence>
<protein>
    <recommendedName>
        <fullName evidence="1">Retroviral nucleocapsid Gag protein p24 C-terminal domain-containing protein</fullName>
    </recommendedName>
</protein>
<accession>A0A3M0JWH2</accession>
<dbReference type="AlphaFoldDB" id="A0A3M0JWH2"/>
<dbReference type="EMBL" id="QRBI01000123">
    <property type="protein sequence ID" value="RMC05085.1"/>
    <property type="molecule type" value="Genomic_DNA"/>
</dbReference>
<dbReference type="Proteomes" id="UP000269221">
    <property type="component" value="Unassembled WGS sequence"/>
</dbReference>
<comment type="caution">
    <text evidence="2">The sequence shown here is derived from an EMBL/GenBank/DDBJ whole genome shotgun (WGS) entry which is preliminary data.</text>
</comment>
<evidence type="ECO:0000313" key="2">
    <source>
        <dbReference type="EMBL" id="RMC05085.1"/>
    </source>
</evidence>
<dbReference type="InterPro" id="IPR008916">
    <property type="entry name" value="Retrov_capsid_C"/>
</dbReference>
<proteinExistence type="predicted"/>
<dbReference type="Gene3D" id="1.10.1200.30">
    <property type="match status" value="1"/>
</dbReference>
<dbReference type="OrthoDB" id="6773263at2759"/>